<evidence type="ECO:0000313" key="12">
    <source>
        <dbReference type="EMBL" id="KAJ3256262.1"/>
    </source>
</evidence>
<dbReference type="Gene3D" id="1.10.510.10">
    <property type="entry name" value="Transferase(Phosphotransferase) domain 1"/>
    <property type="match status" value="1"/>
</dbReference>
<evidence type="ECO:0000256" key="8">
    <source>
        <dbReference type="ARBA" id="ARBA00047811"/>
    </source>
</evidence>
<dbReference type="PANTHER" id="PTHR24056">
    <property type="entry name" value="CELL DIVISION PROTEIN KINASE"/>
    <property type="match status" value="1"/>
</dbReference>
<dbReference type="EMBL" id="JADGKB010000053">
    <property type="protein sequence ID" value="KAJ3256262.1"/>
    <property type="molecule type" value="Genomic_DNA"/>
</dbReference>
<dbReference type="SUPFAM" id="SSF56112">
    <property type="entry name" value="Protein kinase-like (PK-like)"/>
    <property type="match status" value="1"/>
</dbReference>
<evidence type="ECO:0000256" key="6">
    <source>
        <dbReference type="ARBA" id="ARBA00022777"/>
    </source>
</evidence>
<dbReference type="SMART" id="SM00220">
    <property type="entry name" value="S_TKc"/>
    <property type="match status" value="1"/>
</dbReference>
<feature type="domain" description="Protein kinase" evidence="11">
    <location>
        <begin position="91"/>
        <end position="375"/>
    </location>
</feature>
<evidence type="ECO:0000259" key="11">
    <source>
        <dbReference type="PROSITE" id="PS50011"/>
    </source>
</evidence>
<dbReference type="Gene3D" id="3.30.200.20">
    <property type="entry name" value="Phosphorylase Kinase, domain 1"/>
    <property type="match status" value="1"/>
</dbReference>
<feature type="region of interest" description="Disordered" evidence="10">
    <location>
        <begin position="375"/>
        <end position="406"/>
    </location>
</feature>
<comment type="catalytic activity">
    <reaction evidence="9">
        <text>L-seryl-[protein] + ATP = O-phospho-L-seryl-[protein] + ADP + H(+)</text>
        <dbReference type="Rhea" id="RHEA:17989"/>
        <dbReference type="Rhea" id="RHEA-COMP:9863"/>
        <dbReference type="Rhea" id="RHEA-COMP:11604"/>
        <dbReference type="ChEBI" id="CHEBI:15378"/>
        <dbReference type="ChEBI" id="CHEBI:29999"/>
        <dbReference type="ChEBI" id="CHEBI:30616"/>
        <dbReference type="ChEBI" id="CHEBI:83421"/>
        <dbReference type="ChEBI" id="CHEBI:456216"/>
        <dbReference type="EC" id="2.7.11.22"/>
    </reaction>
</comment>
<evidence type="ECO:0000256" key="3">
    <source>
        <dbReference type="ARBA" id="ARBA00022527"/>
    </source>
</evidence>
<keyword evidence="13" id="KW-1185">Reference proteome</keyword>
<sequence>MGKSIRSKGQRKNRALRREMIHKPKEEERLNRLVENEVVETKQQEQISVDTEKMETEPKILSKKQKEMLLMSPDSCLNGPKITGCRNVDLYEKLNRIEEGSYGIVYRAKEKSTGRIFALKKLKLEKEKDGFPITSIREIHTLKLIKHPNVVEIIEICTTSNFNHIFIVMEYLEHDLKTLMENMAEPFLLSETKTLMLQLLSAVDCLHNNWIIHRDLKTSNLLMNNRGQIKVADFGLARRFGSPMGEVTQLVVTLWYRSPELLLGATTYSTEIDLWSIGCIFAELIDNSPLLPGKGEIDQLSKIFQLLGTPNETSWPGYYDLPNTRTVNFANQPNNNLTSKFAYLSPLGLDLLNKFLTYDPQKRITASEAMEHPFFKESPLPKPSELFPSFPSKASGERKRYHSPQI</sequence>
<dbReference type="PANTHER" id="PTHR24056:SF107">
    <property type="entry name" value="CYCLIN-DEPENDENT KINASE 11A-RELATED"/>
    <property type="match status" value="1"/>
</dbReference>
<proteinExistence type="inferred from homology"/>
<dbReference type="EC" id="2.7.11.22" evidence="2"/>
<dbReference type="InterPro" id="IPR045267">
    <property type="entry name" value="CDK11/PITSLRE_STKc"/>
</dbReference>
<name>A0AAD5Y564_9FUNG</name>
<evidence type="ECO:0000313" key="13">
    <source>
        <dbReference type="Proteomes" id="UP001210925"/>
    </source>
</evidence>
<dbReference type="GO" id="GO:0004693">
    <property type="term" value="F:cyclin-dependent protein serine/threonine kinase activity"/>
    <property type="evidence" value="ECO:0007669"/>
    <property type="project" value="UniProtKB-EC"/>
</dbReference>
<keyword evidence="7" id="KW-0067">ATP-binding</keyword>
<dbReference type="GO" id="GO:0007346">
    <property type="term" value="P:regulation of mitotic cell cycle"/>
    <property type="evidence" value="ECO:0007669"/>
    <property type="project" value="TreeGrafter"/>
</dbReference>
<comment type="catalytic activity">
    <reaction evidence="8">
        <text>L-threonyl-[protein] + ATP = O-phospho-L-threonyl-[protein] + ADP + H(+)</text>
        <dbReference type="Rhea" id="RHEA:46608"/>
        <dbReference type="Rhea" id="RHEA-COMP:11060"/>
        <dbReference type="Rhea" id="RHEA-COMP:11605"/>
        <dbReference type="ChEBI" id="CHEBI:15378"/>
        <dbReference type="ChEBI" id="CHEBI:30013"/>
        <dbReference type="ChEBI" id="CHEBI:30616"/>
        <dbReference type="ChEBI" id="CHEBI:61977"/>
        <dbReference type="ChEBI" id="CHEBI:456216"/>
        <dbReference type="EC" id="2.7.11.22"/>
    </reaction>
</comment>
<feature type="region of interest" description="Disordered" evidence="10">
    <location>
        <begin position="1"/>
        <end position="23"/>
    </location>
</feature>
<keyword evidence="3" id="KW-0723">Serine/threonine-protein kinase</keyword>
<keyword evidence="6" id="KW-0418">Kinase</keyword>
<dbReference type="InterPro" id="IPR000719">
    <property type="entry name" value="Prot_kinase_dom"/>
</dbReference>
<feature type="compositionally biased region" description="Basic residues" evidence="10">
    <location>
        <begin position="1"/>
        <end position="15"/>
    </location>
</feature>
<evidence type="ECO:0000256" key="4">
    <source>
        <dbReference type="ARBA" id="ARBA00022679"/>
    </source>
</evidence>
<dbReference type="InterPro" id="IPR011009">
    <property type="entry name" value="Kinase-like_dom_sf"/>
</dbReference>
<comment type="similarity">
    <text evidence="1">Belongs to the protein kinase superfamily. CMGC Ser/Thr protein kinase family. CDC2/CDKX subfamily.</text>
</comment>
<dbReference type="PROSITE" id="PS00108">
    <property type="entry name" value="PROTEIN_KINASE_ST"/>
    <property type="match status" value="1"/>
</dbReference>
<gene>
    <name evidence="12" type="ORF">HK103_005625</name>
</gene>
<comment type="caution">
    <text evidence="12">The sequence shown here is derived from an EMBL/GenBank/DDBJ whole genome shotgun (WGS) entry which is preliminary data.</text>
</comment>
<evidence type="ECO:0000256" key="2">
    <source>
        <dbReference type="ARBA" id="ARBA00012425"/>
    </source>
</evidence>
<organism evidence="12 13">
    <name type="scientific">Boothiomyces macroporosus</name>
    <dbReference type="NCBI Taxonomy" id="261099"/>
    <lineage>
        <taxon>Eukaryota</taxon>
        <taxon>Fungi</taxon>
        <taxon>Fungi incertae sedis</taxon>
        <taxon>Chytridiomycota</taxon>
        <taxon>Chytridiomycota incertae sedis</taxon>
        <taxon>Chytridiomycetes</taxon>
        <taxon>Rhizophydiales</taxon>
        <taxon>Terramycetaceae</taxon>
        <taxon>Boothiomyces</taxon>
    </lineage>
</organism>
<dbReference type="CDD" id="cd07843">
    <property type="entry name" value="STKc_CDC2L1"/>
    <property type="match status" value="1"/>
</dbReference>
<dbReference type="PROSITE" id="PS50011">
    <property type="entry name" value="PROTEIN_KINASE_DOM"/>
    <property type="match status" value="1"/>
</dbReference>
<evidence type="ECO:0000256" key="7">
    <source>
        <dbReference type="ARBA" id="ARBA00022840"/>
    </source>
</evidence>
<dbReference type="Proteomes" id="UP001210925">
    <property type="component" value="Unassembled WGS sequence"/>
</dbReference>
<dbReference type="FunFam" id="1.10.510.10:FF:000211">
    <property type="entry name" value="Cyclin-dependent kinase G-2"/>
    <property type="match status" value="1"/>
</dbReference>
<accession>A0AAD5Y564</accession>
<dbReference type="InterPro" id="IPR008271">
    <property type="entry name" value="Ser/Thr_kinase_AS"/>
</dbReference>
<dbReference type="FunFam" id="3.30.200.20:FF:000054">
    <property type="entry name" value="Cyclin-dependent kinase 11B"/>
    <property type="match status" value="1"/>
</dbReference>
<evidence type="ECO:0000256" key="1">
    <source>
        <dbReference type="ARBA" id="ARBA00006485"/>
    </source>
</evidence>
<dbReference type="GO" id="GO:0005524">
    <property type="term" value="F:ATP binding"/>
    <property type="evidence" value="ECO:0007669"/>
    <property type="project" value="UniProtKB-KW"/>
</dbReference>
<dbReference type="GO" id="GO:0005634">
    <property type="term" value="C:nucleus"/>
    <property type="evidence" value="ECO:0007669"/>
    <property type="project" value="TreeGrafter"/>
</dbReference>
<dbReference type="Pfam" id="PF00069">
    <property type="entry name" value="Pkinase"/>
    <property type="match status" value="1"/>
</dbReference>
<dbReference type="InterPro" id="IPR050108">
    <property type="entry name" value="CDK"/>
</dbReference>
<keyword evidence="4" id="KW-0808">Transferase</keyword>
<evidence type="ECO:0000256" key="9">
    <source>
        <dbReference type="ARBA" id="ARBA00048367"/>
    </source>
</evidence>
<protein>
    <recommendedName>
        <fullName evidence="2">cyclin-dependent kinase</fullName>
        <ecNumber evidence="2">2.7.11.22</ecNumber>
    </recommendedName>
</protein>
<evidence type="ECO:0000256" key="5">
    <source>
        <dbReference type="ARBA" id="ARBA00022741"/>
    </source>
</evidence>
<keyword evidence="5" id="KW-0547">Nucleotide-binding</keyword>
<dbReference type="AlphaFoldDB" id="A0AAD5Y564"/>
<evidence type="ECO:0000256" key="10">
    <source>
        <dbReference type="SAM" id="MobiDB-lite"/>
    </source>
</evidence>
<reference evidence="12" key="1">
    <citation type="submission" date="2020-05" db="EMBL/GenBank/DDBJ databases">
        <title>Phylogenomic resolution of chytrid fungi.</title>
        <authorList>
            <person name="Stajich J.E."/>
            <person name="Amses K."/>
            <person name="Simmons R."/>
            <person name="Seto K."/>
            <person name="Myers J."/>
            <person name="Bonds A."/>
            <person name="Quandt C.A."/>
            <person name="Barry K."/>
            <person name="Liu P."/>
            <person name="Grigoriev I."/>
            <person name="Longcore J.E."/>
            <person name="James T.Y."/>
        </authorList>
    </citation>
    <scope>NUCLEOTIDE SEQUENCE</scope>
    <source>
        <strain evidence="12">PLAUS21</strain>
    </source>
</reference>